<dbReference type="InterPro" id="IPR012910">
    <property type="entry name" value="Plug_dom"/>
</dbReference>
<gene>
    <name evidence="9" type="ORF">F1644_10810</name>
</gene>
<sequence length="1135" mass="127935">MEKKRLCLSLDGHRKRKILLRMRLCISLLLCFTLGLSASTLAQQERVNLDLQKVSFKVLFSEIQKQTNLSFVFNTEQTEKLGAISVRAVNETVESVLRKVLVNTGMMFEFDGTLIIIRPEEPEKKEVTKIKVSGTVKDEKGESLPGVTILLKGTQIGSVTDFDGRFNFELPKQDSLVLVFSFIGYKQQEVRVKSNDTKPLSIVMHEDITEMDEVVVTGIYQRKKESFTGSTATFKKEELKMVGSQNLIQSLRTLDPSFAIMENNQFGSDPNRLPDIEIRGKTSVIGLKEQFGTDPNQPLFILDGFETTLQVITDLNMERVESVTILKDAASTAIYGSKAANGVVVIETKKPEQGKFKISYVGDFSVSMPDLSDYNLMNAEEKLEFEKLAGYYTASSSGSSGSRMTQQVLDSLYNSRRAEVARGVNTYWLHEPLRVGFSHKHNLYAEGGDDAVRYGLGINYNNISGVMKQSRRNVIGGNFDLSYRKGKISFANKFSLDYNKAENPTVPFSEFSRANPYYRKTGENGKIERYLDYFVIPNTNTTYSVGNPLWNASLNNLDEEDQFSFRNNLNLEWRIMPTLYLRGRLGIGKGAKKTEKFVSPQHSSFDNYAQDKKGRYTSTTVSEFYYDGDLTLTYGALLKEVHQINAVIGTNLRSSLSTNEGYSVSGFPNGNFTKPPFSNGFTEGSKPTYSETESRSHSVYFNGGYAYDNRYLLDVNFRLDGSSAFGSNKRYTETWAVGLAWNLHNEPFLRDAKWMNLFKIRASIGNPGNQNFSSYQSITSYSFNTWMQSSFGTSVLIDAIGNPNLKWQKTLDKNIGVDIALLGNRLNFNMDYFVKDTDPLLVYITVPSSVGITSVGTNMGSQLTKGINGTVKYSPIYRPSERINWTLSVNFRWQKARYENIGNSLEKLNEANREEGDVSGDGSYRDKNTSLTRYYDGGDPNSLWAVRSLGIDPSTGREVFMKKDGTYTFEYDVKDEVIVGNSQPKLEGVLGSTLYYKGFSFSFYFRYKLGADVFNNAMYTKVENISESSLKYNQDKRALYDRWQKAGDRAQFKGISLTETTKISSRFVQREDVLSGESISAGYDFNPKGLAKFGVSAIRLQANMNDIFRVSSVKEERGIDYPFARTMSMSLSVTF</sequence>
<dbReference type="NCBIfam" id="TIGR04057">
    <property type="entry name" value="SusC_RagA_signa"/>
    <property type="match status" value="1"/>
</dbReference>
<accession>A0ABZ0FWN4</accession>
<evidence type="ECO:0000256" key="6">
    <source>
        <dbReference type="ARBA" id="ARBA00023237"/>
    </source>
</evidence>
<evidence type="ECO:0000256" key="1">
    <source>
        <dbReference type="ARBA" id="ARBA00004571"/>
    </source>
</evidence>
<organism evidence="9 10">
    <name type="scientific">Butyricimonas paravirosa</name>
    <dbReference type="NCBI Taxonomy" id="1472417"/>
    <lineage>
        <taxon>Bacteria</taxon>
        <taxon>Pseudomonadati</taxon>
        <taxon>Bacteroidota</taxon>
        <taxon>Bacteroidia</taxon>
        <taxon>Bacteroidales</taxon>
        <taxon>Odoribacteraceae</taxon>
        <taxon>Butyricimonas</taxon>
    </lineage>
</organism>
<comment type="similarity">
    <text evidence="7">Belongs to the TonB-dependent receptor family.</text>
</comment>
<dbReference type="SUPFAM" id="SSF56935">
    <property type="entry name" value="Porins"/>
    <property type="match status" value="1"/>
</dbReference>
<dbReference type="PROSITE" id="PS52016">
    <property type="entry name" value="TONB_DEPENDENT_REC_3"/>
    <property type="match status" value="1"/>
</dbReference>
<dbReference type="Gene3D" id="2.170.130.10">
    <property type="entry name" value="TonB-dependent receptor, plug domain"/>
    <property type="match status" value="1"/>
</dbReference>
<feature type="domain" description="TonB-dependent receptor plug" evidence="8">
    <location>
        <begin position="224"/>
        <end position="343"/>
    </location>
</feature>
<dbReference type="Pfam" id="PF07715">
    <property type="entry name" value="Plug"/>
    <property type="match status" value="1"/>
</dbReference>
<evidence type="ECO:0000256" key="2">
    <source>
        <dbReference type="ARBA" id="ARBA00022448"/>
    </source>
</evidence>
<dbReference type="SUPFAM" id="SSF49464">
    <property type="entry name" value="Carboxypeptidase regulatory domain-like"/>
    <property type="match status" value="1"/>
</dbReference>
<evidence type="ECO:0000256" key="7">
    <source>
        <dbReference type="PROSITE-ProRule" id="PRU01360"/>
    </source>
</evidence>
<proteinExistence type="inferred from homology"/>
<dbReference type="EMBL" id="CP043839">
    <property type="protein sequence ID" value="WOF12719.1"/>
    <property type="molecule type" value="Genomic_DNA"/>
</dbReference>
<keyword evidence="5 7" id="KW-0472">Membrane</keyword>
<protein>
    <submittedName>
        <fullName evidence="9">SusC/RagA family TonB-linked outer membrane protein</fullName>
    </submittedName>
</protein>
<dbReference type="InterPro" id="IPR023996">
    <property type="entry name" value="TonB-dep_OMP_SusC/RagA"/>
</dbReference>
<dbReference type="NCBIfam" id="TIGR04056">
    <property type="entry name" value="OMP_RagA_SusC"/>
    <property type="match status" value="1"/>
</dbReference>
<dbReference type="InterPro" id="IPR037066">
    <property type="entry name" value="Plug_dom_sf"/>
</dbReference>
<evidence type="ECO:0000256" key="4">
    <source>
        <dbReference type="ARBA" id="ARBA00022692"/>
    </source>
</evidence>
<dbReference type="Gene3D" id="2.60.40.1120">
    <property type="entry name" value="Carboxypeptidase-like, regulatory domain"/>
    <property type="match status" value="1"/>
</dbReference>
<dbReference type="Pfam" id="PF13715">
    <property type="entry name" value="CarbopepD_reg_2"/>
    <property type="match status" value="1"/>
</dbReference>
<dbReference type="InterPro" id="IPR023997">
    <property type="entry name" value="TonB-dep_OMP_SusC/RagA_CS"/>
</dbReference>
<evidence type="ECO:0000256" key="3">
    <source>
        <dbReference type="ARBA" id="ARBA00022452"/>
    </source>
</evidence>
<dbReference type="Proteomes" id="UP001302374">
    <property type="component" value="Chromosome"/>
</dbReference>
<comment type="subcellular location">
    <subcellularLocation>
        <location evidence="1 7">Cell outer membrane</location>
        <topology evidence="1 7">Multi-pass membrane protein</topology>
    </subcellularLocation>
</comment>
<name>A0ABZ0FWN4_9BACT</name>
<evidence type="ECO:0000313" key="10">
    <source>
        <dbReference type="Proteomes" id="UP001302374"/>
    </source>
</evidence>
<keyword evidence="10" id="KW-1185">Reference proteome</keyword>
<reference evidence="9 10" key="1">
    <citation type="submission" date="2019-09" db="EMBL/GenBank/DDBJ databases">
        <title>Butyricimonas paravirosa DSM 105722 (=214-4 = JCM 18677 = CCUG 65563).</title>
        <authorList>
            <person name="Le Roy T."/>
            <person name="Cani P.D."/>
        </authorList>
    </citation>
    <scope>NUCLEOTIDE SEQUENCE [LARGE SCALE GENOMIC DNA]</scope>
    <source>
        <strain evidence="9 10">DSM 105722</strain>
    </source>
</reference>
<dbReference type="Gene3D" id="2.40.170.20">
    <property type="entry name" value="TonB-dependent receptor, beta-barrel domain"/>
    <property type="match status" value="1"/>
</dbReference>
<dbReference type="InterPro" id="IPR008969">
    <property type="entry name" value="CarboxyPept-like_regulatory"/>
</dbReference>
<evidence type="ECO:0000259" key="8">
    <source>
        <dbReference type="Pfam" id="PF07715"/>
    </source>
</evidence>
<keyword evidence="6 7" id="KW-0998">Cell outer membrane</keyword>
<keyword evidence="4 7" id="KW-0812">Transmembrane</keyword>
<evidence type="ECO:0000313" key="9">
    <source>
        <dbReference type="EMBL" id="WOF12719.1"/>
    </source>
</evidence>
<evidence type="ECO:0000256" key="5">
    <source>
        <dbReference type="ARBA" id="ARBA00023136"/>
    </source>
</evidence>
<dbReference type="InterPro" id="IPR039426">
    <property type="entry name" value="TonB-dep_rcpt-like"/>
</dbReference>
<keyword evidence="2 7" id="KW-0813">Transport</keyword>
<dbReference type="InterPro" id="IPR036942">
    <property type="entry name" value="Beta-barrel_TonB_sf"/>
</dbReference>
<keyword evidence="3 7" id="KW-1134">Transmembrane beta strand</keyword>